<sequence>MDGCSWPLVAAYVPGTNLMLIAVYKLCDGTAGVMLPSVPDPLINEPVNMTEGTYVSRRPIRATEKLACWRNRTPLPGRPPNLACFSHNYTQEEGYRQCGPWIPDPDQD</sequence>
<evidence type="ECO:0000313" key="2">
    <source>
        <dbReference type="Proteomes" id="UP000299102"/>
    </source>
</evidence>
<dbReference type="EMBL" id="BGZK01001434">
    <property type="protein sequence ID" value="GBP79854.1"/>
    <property type="molecule type" value="Genomic_DNA"/>
</dbReference>
<name>A0A4C1YYI2_EUMVA</name>
<evidence type="ECO:0000313" key="1">
    <source>
        <dbReference type="EMBL" id="GBP79854.1"/>
    </source>
</evidence>
<protein>
    <submittedName>
        <fullName evidence="1">Uncharacterized protein</fullName>
    </submittedName>
</protein>
<gene>
    <name evidence="1" type="ORF">EVAR_89293_1</name>
</gene>
<reference evidence="1 2" key="1">
    <citation type="journal article" date="2019" name="Commun. Biol.">
        <title>The bagworm genome reveals a unique fibroin gene that provides high tensile strength.</title>
        <authorList>
            <person name="Kono N."/>
            <person name="Nakamura H."/>
            <person name="Ohtoshi R."/>
            <person name="Tomita M."/>
            <person name="Numata K."/>
            <person name="Arakawa K."/>
        </authorList>
    </citation>
    <scope>NUCLEOTIDE SEQUENCE [LARGE SCALE GENOMIC DNA]</scope>
</reference>
<proteinExistence type="predicted"/>
<organism evidence="1 2">
    <name type="scientific">Eumeta variegata</name>
    <name type="common">Bagworm moth</name>
    <name type="synonym">Eumeta japonica</name>
    <dbReference type="NCBI Taxonomy" id="151549"/>
    <lineage>
        <taxon>Eukaryota</taxon>
        <taxon>Metazoa</taxon>
        <taxon>Ecdysozoa</taxon>
        <taxon>Arthropoda</taxon>
        <taxon>Hexapoda</taxon>
        <taxon>Insecta</taxon>
        <taxon>Pterygota</taxon>
        <taxon>Neoptera</taxon>
        <taxon>Endopterygota</taxon>
        <taxon>Lepidoptera</taxon>
        <taxon>Glossata</taxon>
        <taxon>Ditrysia</taxon>
        <taxon>Tineoidea</taxon>
        <taxon>Psychidae</taxon>
        <taxon>Oiketicinae</taxon>
        <taxon>Eumeta</taxon>
    </lineage>
</organism>
<comment type="caution">
    <text evidence="1">The sequence shown here is derived from an EMBL/GenBank/DDBJ whole genome shotgun (WGS) entry which is preliminary data.</text>
</comment>
<accession>A0A4C1YYI2</accession>
<dbReference type="OrthoDB" id="10054666at2759"/>
<keyword evidence="2" id="KW-1185">Reference proteome</keyword>
<dbReference type="AlphaFoldDB" id="A0A4C1YYI2"/>
<dbReference type="Proteomes" id="UP000299102">
    <property type="component" value="Unassembled WGS sequence"/>
</dbReference>